<keyword evidence="3" id="KW-1185">Reference proteome</keyword>
<keyword evidence="1" id="KW-0472">Membrane</keyword>
<protein>
    <submittedName>
        <fullName evidence="2">Uncharacterized protein</fullName>
    </submittedName>
</protein>
<reference evidence="2 3" key="1">
    <citation type="submission" date="2014-03" db="EMBL/GenBank/DDBJ databases">
        <title>Complete genome sequence of the Radio-Resistant Rubrobacter radiotolerans RSPS-4.</title>
        <authorList>
            <person name="Egas C.C."/>
            <person name="Barroso C.C."/>
            <person name="Froufe H.J.C."/>
            <person name="Pacheco J.J."/>
            <person name="Albuquerque L.L."/>
            <person name="da Costa M.M.S."/>
        </authorList>
    </citation>
    <scope>NUCLEOTIDE SEQUENCE [LARGE SCALE GENOMIC DNA]</scope>
    <source>
        <strain evidence="2 3">RSPS-4</strain>
    </source>
</reference>
<dbReference type="HOGENOM" id="CLU_2668793_0_0_11"/>
<dbReference type="EMBL" id="CP007514">
    <property type="protein sequence ID" value="AHY45489.1"/>
    <property type="molecule type" value="Genomic_DNA"/>
</dbReference>
<organism evidence="2 3">
    <name type="scientific">Rubrobacter radiotolerans</name>
    <name type="common">Arthrobacter radiotolerans</name>
    <dbReference type="NCBI Taxonomy" id="42256"/>
    <lineage>
        <taxon>Bacteria</taxon>
        <taxon>Bacillati</taxon>
        <taxon>Actinomycetota</taxon>
        <taxon>Rubrobacteria</taxon>
        <taxon>Rubrobacterales</taxon>
        <taxon>Rubrobacteraceae</taxon>
        <taxon>Rubrobacter</taxon>
    </lineage>
</organism>
<sequence length="75" mass="7697">MSAVVFFGGLLVFIGLGGVAFGIYAMFRGGRDDDPDEGGLGPIPERGIHILAGVRMLLFGAICLAAGIFAITQLG</sequence>
<keyword evidence="1" id="KW-0812">Transmembrane</keyword>
<proteinExistence type="predicted"/>
<gene>
    <name evidence="2" type="ORF">RradSPS_0206</name>
</gene>
<evidence type="ECO:0000313" key="2">
    <source>
        <dbReference type="EMBL" id="AHY45489.1"/>
    </source>
</evidence>
<keyword evidence="1" id="KW-1133">Transmembrane helix</keyword>
<accession>A0A023X0C0</accession>
<dbReference type="KEGG" id="rrd:RradSPS_0206"/>
<evidence type="ECO:0000256" key="1">
    <source>
        <dbReference type="SAM" id="Phobius"/>
    </source>
</evidence>
<dbReference type="Proteomes" id="UP000025229">
    <property type="component" value="Chromosome"/>
</dbReference>
<feature type="transmembrane region" description="Helical" evidence="1">
    <location>
        <begin position="48"/>
        <end position="71"/>
    </location>
</feature>
<evidence type="ECO:0000313" key="3">
    <source>
        <dbReference type="Proteomes" id="UP000025229"/>
    </source>
</evidence>
<feature type="transmembrane region" description="Helical" evidence="1">
    <location>
        <begin position="6"/>
        <end position="27"/>
    </location>
</feature>
<dbReference type="STRING" id="42256.RradSPS_0206"/>
<name>A0A023X0C0_RUBRA</name>
<dbReference type="AlphaFoldDB" id="A0A023X0C0"/>